<comment type="caution">
    <text evidence="2">The sequence shown here is derived from an EMBL/GenBank/DDBJ whole genome shotgun (WGS) entry which is preliminary data.</text>
</comment>
<keyword evidence="3" id="KW-1185">Reference proteome</keyword>
<accession>A0A429GGB5</accession>
<keyword evidence="1" id="KW-1133">Transmembrane helix</keyword>
<sequence length="146" mass="16411">MGELGINPTYFKDLTGPAYIQVGTKGKFSGKLMYHPAGFPLVESPMQSAVINVYIDGSYYDKVMTDANGYFEVMVDGSLNPGFHNIKFRYEGDWFCNPAETTRSFAVTYAPVPSIPFPSFSWDILWKIAGIVIAVFIAWFLIKKIR</sequence>
<evidence type="ECO:0000313" key="2">
    <source>
        <dbReference type="EMBL" id="RSN72963.1"/>
    </source>
</evidence>
<evidence type="ECO:0008006" key="4">
    <source>
        <dbReference type="Google" id="ProtNLM"/>
    </source>
</evidence>
<reference evidence="2 3" key="1">
    <citation type="submission" date="2018-10" db="EMBL/GenBank/DDBJ databases">
        <title>Co-occurring genomic capacity for anaerobic methane metabolism and dissimilatory sulfite reduction discovered in the Korarchaeota.</title>
        <authorList>
            <person name="Mckay L.J."/>
            <person name="Dlakic M."/>
            <person name="Fields M.W."/>
            <person name="Delmont T.O."/>
            <person name="Eren A.M."/>
            <person name="Jay Z.J."/>
            <person name="Klingelsmith K.B."/>
            <person name="Rusch D.B."/>
            <person name="Inskeep W.P."/>
        </authorList>
    </citation>
    <scope>NUCLEOTIDE SEQUENCE [LARGE SCALE GENOMIC DNA]</scope>
    <source>
        <strain evidence="2 3">MDKW</strain>
    </source>
</reference>
<evidence type="ECO:0000256" key="1">
    <source>
        <dbReference type="SAM" id="Phobius"/>
    </source>
</evidence>
<dbReference type="EMBL" id="RCOS01000132">
    <property type="protein sequence ID" value="RSN72963.1"/>
    <property type="molecule type" value="Genomic_DNA"/>
</dbReference>
<dbReference type="AlphaFoldDB" id="A0A429GGB5"/>
<gene>
    <name evidence="2" type="ORF">D6D85_11775</name>
</gene>
<keyword evidence="1" id="KW-0472">Membrane</keyword>
<proteinExistence type="predicted"/>
<dbReference type="Proteomes" id="UP000277582">
    <property type="component" value="Unassembled WGS sequence"/>
</dbReference>
<dbReference type="RefSeq" id="WP_125672155.1">
    <property type="nucleotide sequence ID" value="NZ_RCOS01000132.1"/>
</dbReference>
<keyword evidence="1" id="KW-0812">Transmembrane</keyword>
<organism evidence="2 3">
    <name type="scientific">Candidatus Methanodesulfokora washburnensis</name>
    <dbReference type="NCBI Taxonomy" id="2478471"/>
    <lineage>
        <taxon>Archaea</taxon>
        <taxon>Thermoproteota</taxon>
        <taxon>Candidatus Korarchaeia</taxon>
        <taxon>Candidatus Korarchaeia incertae sedis</taxon>
        <taxon>Candidatus Methanodesulfokora</taxon>
    </lineage>
</organism>
<evidence type="ECO:0000313" key="3">
    <source>
        <dbReference type="Proteomes" id="UP000277582"/>
    </source>
</evidence>
<name>A0A429GGB5_9CREN</name>
<protein>
    <recommendedName>
        <fullName evidence="4">Carboxypeptidase regulatory-like domain-containing protein</fullName>
    </recommendedName>
</protein>
<feature type="transmembrane region" description="Helical" evidence="1">
    <location>
        <begin position="124"/>
        <end position="142"/>
    </location>
</feature>